<evidence type="ECO:0000313" key="2">
    <source>
        <dbReference type="Proteomes" id="UP001530315"/>
    </source>
</evidence>
<gene>
    <name evidence="1" type="ORF">ACHAW5_005859</name>
</gene>
<name>A0ABD3N057_9STRA</name>
<accession>A0ABD3N057</accession>
<dbReference type="Proteomes" id="UP001530315">
    <property type="component" value="Unassembled WGS sequence"/>
</dbReference>
<dbReference type="EMBL" id="JALLAZ020001678">
    <property type="protein sequence ID" value="KAL3768446.1"/>
    <property type="molecule type" value="Genomic_DNA"/>
</dbReference>
<evidence type="ECO:0000313" key="1">
    <source>
        <dbReference type="EMBL" id="KAL3768446.1"/>
    </source>
</evidence>
<keyword evidence="2" id="KW-1185">Reference proteome</keyword>
<organism evidence="1 2">
    <name type="scientific">Stephanodiscus triporus</name>
    <dbReference type="NCBI Taxonomy" id="2934178"/>
    <lineage>
        <taxon>Eukaryota</taxon>
        <taxon>Sar</taxon>
        <taxon>Stramenopiles</taxon>
        <taxon>Ochrophyta</taxon>
        <taxon>Bacillariophyta</taxon>
        <taxon>Coscinodiscophyceae</taxon>
        <taxon>Thalassiosirophycidae</taxon>
        <taxon>Stephanodiscales</taxon>
        <taxon>Stephanodiscaceae</taxon>
        <taxon>Stephanodiscus</taxon>
    </lineage>
</organism>
<sequence length="202" mass="22760">MKISNLWDHGLGAEQGAVEHEPSLDSHTLIKQYSTMTKDNNEENNQESVAVVYDELLELYTSFINSYDGSADSFKNSEPFMKELFHPNFTFLTEDGPRDMHWYRDFAESFASRPCSSARVTQIERTEYGIRVTIKNVVAGVELDLITYDGTVAIDEDGKYKICYFEPVKGTEGGGKVTCHMENVGKMVQLATNSPSNELSCR</sequence>
<comment type="caution">
    <text evidence="1">The sequence shown here is derived from an EMBL/GenBank/DDBJ whole genome shotgun (WGS) entry which is preliminary data.</text>
</comment>
<dbReference type="AlphaFoldDB" id="A0ABD3N057"/>
<proteinExistence type="predicted"/>
<reference evidence="1 2" key="1">
    <citation type="submission" date="2024-10" db="EMBL/GenBank/DDBJ databases">
        <title>Updated reference genomes for cyclostephanoid diatoms.</title>
        <authorList>
            <person name="Roberts W.R."/>
            <person name="Alverson A.J."/>
        </authorList>
    </citation>
    <scope>NUCLEOTIDE SEQUENCE [LARGE SCALE GENOMIC DNA]</scope>
    <source>
        <strain evidence="1 2">AJA276-08</strain>
    </source>
</reference>
<protein>
    <submittedName>
        <fullName evidence="1">Uncharacterized protein</fullName>
    </submittedName>
</protein>